<reference evidence="2 3" key="1">
    <citation type="journal article" date="2010" name="Science">
        <title>Genomic comparison of the ants Camponotus floridanus and Harpegnathos saltator.</title>
        <authorList>
            <person name="Bonasio R."/>
            <person name="Zhang G."/>
            <person name="Ye C."/>
            <person name="Mutti N.S."/>
            <person name="Fang X."/>
            <person name="Qin N."/>
            <person name="Donahue G."/>
            <person name="Yang P."/>
            <person name="Li Q."/>
            <person name="Li C."/>
            <person name="Zhang P."/>
            <person name="Huang Z."/>
            <person name="Berger S.L."/>
            <person name="Reinberg D."/>
            <person name="Wang J."/>
            <person name="Liebig J."/>
        </authorList>
    </citation>
    <scope>NUCLEOTIDE SEQUENCE [LARGE SCALE GENOMIC DNA]</scope>
    <source>
        <strain evidence="2 3">R22 G/1</strain>
    </source>
</reference>
<dbReference type="GO" id="GO:0000278">
    <property type="term" value="P:mitotic cell cycle"/>
    <property type="evidence" value="ECO:0007669"/>
    <property type="project" value="TreeGrafter"/>
</dbReference>
<dbReference type="InterPro" id="IPR001357">
    <property type="entry name" value="BRCT_dom"/>
</dbReference>
<evidence type="ECO:0000313" key="3">
    <source>
        <dbReference type="Proteomes" id="UP000008237"/>
    </source>
</evidence>
<dbReference type="PROSITE" id="PS50172">
    <property type="entry name" value="BRCT"/>
    <property type="match status" value="1"/>
</dbReference>
<sequence>MLSMIAKDRQDKGNLSTENRNSIDDFVAHRMISTQWNKYKSQNIVIVTTGLSIGDKSLVKSIVKSLGMAKMELNVSRHTTHVVSTGVRTVNLLRGIIRGCWLITLEWVLKSLESNVWLNPEEFEMKHFSKAVMENREDRQLFGLSYIPELFTACGFIYVEHKTTMPCDTLKELIKTAGGHITENPKLARITVGANGLKETWVIDSITTGELQSTKLYQKK</sequence>
<dbReference type="Proteomes" id="UP000008237">
    <property type="component" value="Unassembled WGS sequence"/>
</dbReference>
<proteinExistence type="predicted"/>
<protein>
    <submittedName>
        <fullName evidence="2">Microcephalin</fullName>
    </submittedName>
</protein>
<dbReference type="PANTHER" id="PTHR14625">
    <property type="entry name" value="MICROCEPHALIN"/>
    <property type="match status" value="1"/>
</dbReference>
<dbReference type="InterPro" id="IPR036420">
    <property type="entry name" value="BRCT_dom_sf"/>
</dbReference>
<name>E2BFM0_HARSA</name>
<feature type="domain" description="BRCT" evidence="1">
    <location>
        <begin position="42"/>
        <end position="125"/>
    </location>
</feature>
<dbReference type="OrthoDB" id="2384350at2759"/>
<evidence type="ECO:0000313" key="2">
    <source>
        <dbReference type="EMBL" id="EFN85542.1"/>
    </source>
</evidence>
<dbReference type="CDD" id="cd17751">
    <property type="entry name" value="BRCT_microcephalin_rpt3"/>
    <property type="match status" value="1"/>
</dbReference>
<dbReference type="STRING" id="610380.E2BFM0"/>
<dbReference type="PANTHER" id="PTHR14625:SF3">
    <property type="entry name" value="MICROCEPHALIN"/>
    <property type="match status" value="1"/>
</dbReference>
<dbReference type="CDD" id="cd17736">
    <property type="entry name" value="BRCT_microcephalin_rpt2"/>
    <property type="match status" value="1"/>
</dbReference>
<evidence type="ECO:0000259" key="1">
    <source>
        <dbReference type="PROSITE" id="PS50172"/>
    </source>
</evidence>
<dbReference type="Gene3D" id="3.40.50.10190">
    <property type="entry name" value="BRCT domain"/>
    <property type="match status" value="2"/>
</dbReference>
<dbReference type="SUPFAM" id="SSF52113">
    <property type="entry name" value="BRCT domain"/>
    <property type="match status" value="2"/>
</dbReference>
<accession>E2BFM0</accession>
<dbReference type="InterPro" id="IPR022047">
    <property type="entry name" value="Microcephalin-like"/>
</dbReference>
<dbReference type="InParanoid" id="E2BFM0"/>
<gene>
    <name evidence="2" type="ORF">EAI_09194</name>
</gene>
<keyword evidence="3" id="KW-1185">Reference proteome</keyword>
<dbReference type="EMBL" id="GL448037">
    <property type="protein sequence ID" value="EFN85542.1"/>
    <property type="molecule type" value="Genomic_DNA"/>
</dbReference>
<dbReference type="AlphaFoldDB" id="E2BFM0"/>
<organism evidence="3">
    <name type="scientific">Harpegnathos saltator</name>
    <name type="common">Jerdon's jumping ant</name>
    <dbReference type="NCBI Taxonomy" id="610380"/>
    <lineage>
        <taxon>Eukaryota</taxon>
        <taxon>Metazoa</taxon>
        <taxon>Ecdysozoa</taxon>
        <taxon>Arthropoda</taxon>
        <taxon>Hexapoda</taxon>
        <taxon>Insecta</taxon>
        <taxon>Pterygota</taxon>
        <taxon>Neoptera</taxon>
        <taxon>Endopterygota</taxon>
        <taxon>Hymenoptera</taxon>
        <taxon>Apocrita</taxon>
        <taxon>Aculeata</taxon>
        <taxon>Formicoidea</taxon>
        <taxon>Formicidae</taxon>
        <taxon>Ponerinae</taxon>
        <taxon>Ponerini</taxon>
        <taxon>Harpegnathos</taxon>
    </lineage>
</organism>
<dbReference type="OMA" id="HITENPK"/>